<proteinExistence type="predicted"/>
<evidence type="ECO:0000313" key="3">
    <source>
        <dbReference type="Proteomes" id="UP001054889"/>
    </source>
</evidence>
<accession>A0AAV5D5C3</accession>
<sequence>MRRKETYAHSCHSAATGENKTGLTTGLALALALLMVAFPSHLLLIHHRLLLVNEALLCDGLRPSDGEGAATLSRLAFRAAAW</sequence>
<reference evidence="2" key="1">
    <citation type="journal article" date="2018" name="DNA Res.">
        <title>Multiple hybrid de novo genome assembly of finger millet, an orphan allotetraploid crop.</title>
        <authorList>
            <person name="Hatakeyama M."/>
            <person name="Aluri S."/>
            <person name="Balachadran M.T."/>
            <person name="Sivarajan S.R."/>
            <person name="Patrignani A."/>
            <person name="Gruter S."/>
            <person name="Poveda L."/>
            <person name="Shimizu-Inatsugi R."/>
            <person name="Baeten J."/>
            <person name="Francoijs K.J."/>
            <person name="Nataraja K.N."/>
            <person name="Reddy Y.A.N."/>
            <person name="Phadnis S."/>
            <person name="Ravikumar R.L."/>
            <person name="Schlapbach R."/>
            <person name="Sreeman S.M."/>
            <person name="Shimizu K.K."/>
        </authorList>
    </citation>
    <scope>NUCLEOTIDE SEQUENCE</scope>
</reference>
<feature type="transmembrane region" description="Helical" evidence="1">
    <location>
        <begin position="26"/>
        <end position="45"/>
    </location>
</feature>
<organism evidence="2 3">
    <name type="scientific">Eleusine coracana subsp. coracana</name>
    <dbReference type="NCBI Taxonomy" id="191504"/>
    <lineage>
        <taxon>Eukaryota</taxon>
        <taxon>Viridiplantae</taxon>
        <taxon>Streptophyta</taxon>
        <taxon>Embryophyta</taxon>
        <taxon>Tracheophyta</taxon>
        <taxon>Spermatophyta</taxon>
        <taxon>Magnoliopsida</taxon>
        <taxon>Liliopsida</taxon>
        <taxon>Poales</taxon>
        <taxon>Poaceae</taxon>
        <taxon>PACMAD clade</taxon>
        <taxon>Chloridoideae</taxon>
        <taxon>Cynodonteae</taxon>
        <taxon>Eleusininae</taxon>
        <taxon>Eleusine</taxon>
    </lineage>
</organism>
<evidence type="ECO:0000256" key="1">
    <source>
        <dbReference type="SAM" id="Phobius"/>
    </source>
</evidence>
<dbReference type="Proteomes" id="UP001054889">
    <property type="component" value="Unassembled WGS sequence"/>
</dbReference>
<dbReference type="AlphaFoldDB" id="A0AAV5D5C3"/>
<keyword evidence="1" id="KW-1133">Transmembrane helix</keyword>
<keyword evidence="1" id="KW-0812">Transmembrane</keyword>
<evidence type="ECO:0000313" key="2">
    <source>
        <dbReference type="EMBL" id="GJN05363.1"/>
    </source>
</evidence>
<keyword evidence="1" id="KW-0472">Membrane</keyword>
<dbReference type="EMBL" id="BQKI01000012">
    <property type="protein sequence ID" value="GJN05363.1"/>
    <property type="molecule type" value="Genomic_DNA"/>
</dbReference>
<protein>
    <submittedName>
        <fullName evidence="2">Uncharacterized protein</fullName>
    </submittedName>
</protein>
<comment type="caution">
    <text evidence="2">The sequence shown here is derived from an EMBL/GenBank/DDBJ whole genome shotgun (WGS) entry which is preliminary data.</text>
</comment>
<gene>
    <name evidence="2" type="primary">ga22984</name>
    <name evidence="2" type="ORF">PR202_ga22984</name>
</gene>
<keyword evidence="3" id="KW-1185">Reference proteome</keyword>
<reference evidence="2" key="2">
    <citation type="submission" date="2021-12" db="EMBL/GenBank/DDBJ databases">
        <title>Resequencing data analysis of finger millet.</title>
        <authorList>
            <person name="Hatakeyama M."/>
            <person name="Aluri S."/>
            <person name="Balachadran M.T."/>
            <person name="Sivarajan S.R."/>
            <person name="Poveda L."/>
            <person name="Shimizu-Inatsugi R."/>
            <person name="Schlapbach R."/>
            <person name="Sreeman S.M."/>
            <person name="Shimizu K.K."/>
        </authorList>
    </citation>
    <scope>NUCLEOTIDE SEQUENCE</scope>
</reference>
<name>A0AAV5D5C3_ELECO</name>